<gene>
    <name evidence="1" type="ORF">BGM30_02340</name>
</gene>
<sequence length="418" mass="47446">MNEADRIWDELDNIYSQWGITEIPFSESASTLRESQLRKVFTGRSQELKPVFSLLKGKERKRLLVYGLIGIGKTAFILEILDVLKRKATKTLTAYISLPANTDLATIALISLAREMKEDKWAQQFLNQMGLISAQPLRQRENTAKFGIAGIGAELKEKSIDINKPLFPELSFEDLLKRALKKYERVIIAVDDLDKQDPATVKQLLLNAQGMLKSGAWFILTGHPSGLTRDILISERGLFDFAIKLEPLEQSVMYEMLVNYLNSVRSQDCQYSVKDPQAVKPFTPDTAKMLCERSNGVPRYLNRLGSYILQKASELNAETITPQILEEGFIYADQQMRGLPGLTPADFMLIDLILERDKLSDENITLEDLQKLQVQEFSELLPIIDKLVELDLIRRLPNDQAIEFALTPLLLPSQETQK</sequence>
<name>A0A2H6BLT4_MICAE</name>
<proteinExistence type="predicted"/>
<dbReference type="InterPro" id="IPR027417">
    <property type="entry name" value="P-loop_NTPase"/>
</dbReference>
<dbReference type="EMBL" id="BEYQ01000001">
    <property type="protein sequence ID" value="GBD51141.1"/>
    <property type="molecule type" value="Genomic_DNA"/>
</dbReference>
<dbReference type="AlphaFoldDB" id="A0A2H6BLT4"/>
<dbReference type="Gene3D" id="3.40.50.300">
    <property type="entry name" value="P-loop containing nucleotide triphosphate hydrolases"/>
    <property type="match status" value="1"/>
</dbReference>
<dbReference type="Proteomes" id="UP000236321">
    <property type="component" value="Unassembled WGS sequence"/>
</dbReference>
<protein>
    <submittedName>
        <fullName evidence="1">Uncharacterized protein</fullName>
    </submittedName>
</protein>
<dbReference type="Pfam" id="PF13191">
    <property type="entry name" value="AAA_16"/>
    <property type="match status" value="1"/>
</dbReference>
<comment type="caution">
    <text evidence="1">The sequence shown here is derived from an EMBL/GenBank/DDBJ whole genome shotgun (WGS) entry which is preliminary data.</text>
</comment>
<accession>A0A2H6BLT4</accession>
<dbReference type="InterPro" id="IPR052026">
    <property type="entry name" value="ExeA_AAA_ATPase_DNA-bind"/>
</dbReference>
<evidence type="ECO:0000313" key="1">
    <source>
        <dbReference type="EMBL" id="GBD51141.1"/>
    </source>
</evidence>
<dbReference type="SUPFAM" id="SSF52540">
    <property type="entry name" value="P-loop containing nucleoside triphosphate hydrolases"/>
    <property type="match status" value="1"/>
</dbReference>
<evidence type="ECO:0000313" key="2">
    <source>
        <dbReference type="Proteomes" id="UP000236321"/>
    </source>
</evidence>
<dbReference type="RefSeq" id="WP_103111207.1">
    <property type="nucleotide sequence ID" value="NZ_BEIU01000012.1"/>
</dbReference>
<reference evidence="2" key="1">
    <citation type="submission" date="2017-12" db="EMBL/GenBank/DDBJ databases">
        <title>Improved Draft Genome Sequence of Microcystis aeruginosa NIES-298, a Microcystin-Producing Cyanobacterium from Lake Kasumigaura, Japan.</title>
        <authorList>
            <person name="Yamaguchi H."/>
            <person name="Suzuki S."/>
            <person name="Kawachi M."/>
        </authorList>
    </citation>
    <scope>NUCLEOTIDE SEQUENCE [LARGE SCALE GENOMIC DNA]</scope>
    <source>
        <strain evidence="2">NIES-298</strain>
    </source>
</reference>
<dbReference type="PANTHER" id="PTHR35894:SF1">
    <property type="entry name" value="PHOSPHORIBULOKINASE _ URIDINE KINASE FAMILY"/>
    <property type="match status" value="1"/>
</dbReference>
<organism evidence="1 2">
    <name type="scientific">Microcystis aeruginosa NIES-298</name>
    <dbReference type="NCBI Taxonomy" id="449468"/>
    <lineage>
        <taxon>Bacteria</taxon>
        <taxon>Bacillati</taxon>
        <taxon>Cyanobacteriota</taxon>
        <taxon>Cyanophyceae</taxon>
        <taxon>Oscillatoriophycideae</taxon>
        <taxon>Chroococcales</taxon>
        <taxon>Microcystaceae</taxon>
        <taxon>Microcystis</taxon>
    </lineage>
</organism>
<dbReference type="InterPro" id="IPR041664">
    <property type="entry name" value="AAA_16"/>
</dbReference>
<dbReference type="PANTHER" id="PTHR35894">
    <property type="entry name" value="GENERAL SECRETION PATHWAY PROTEIN A-RELATED"/>
    <property type="match status" value="1"/>
</dbReference>